<evidence type="ECO:0000259" key="1">
    <source>
        <dbReference type="Pfam" id="PF12991"/>
    </source>
</evidence>
<protein>
    <submittedName>
        <fullName evidence="2">TraG family conjugative transposon ATPase</fullName>
    </submittedName>
</protein>
<sequence>MRNMLKATTLERKFPLLAVENGCIISKDADITVAFRVELPELFTVTSAEYETIHSAWYKAVKVLPDYSIVHKQDFFIKENYQPDTERDELSFLSRSFERHFNERPFLNHYCYLFLTKTTRERSRRQSDFSTLCRGRIVPQEIADKEAAAKFIEAVGQFERIMNDSGFVTLTRLAASEITGQDGKAGIIEKYFSLSQTDTTCLKDIGLYPEEMRVGDDILCLHTLSDVEDLPGKVGTDCRFEKLSTDRSDCRLSFAAPVGVLLSCNHVYNQFIFIDDHA</sequence>
<evidence type="ECO:0000313" key="2">
    <source>
        <dbReference type="EMBL" id="MCG4962358.1"/>
    </source>
</evidence>
<proteinExistence type="predicted"/>
<reference evidence="2" key="1">
    <citation type="submission" date="2022-01" db="EMBL/GenBank/DDBJ databases">
        <title>Collection of gut derived symbiotic bacterial strains cultured from healthy donors.</title>
        <authorList>
            <person name="Lin H."/>
            <person name="Kohout C."/>
            <person name="Waligurski E."/>
            <person name="Pamer E.G."/>
        </authorList>
    </citation>
    <scope>NUCLEOTIDE SEQUENCE</scope>
    <source>
        <strain evidence="2">DFI.1.149</strain>
    </source>
</reference>
<dbReference type="EMBL" id="JAKNDN010000087">
    <property type="protein sequence ID" value="MCG4962358.1"/>
    <property type="molecule type" value="Genomic_DNA"/>
</dbReference>
<dbReference type="PANTHER" id="PTHR38467:SF1">
    <property type="entry name" value="CONJUGATIVE TRANSFER: ASSEMBLY"/>
    <property type="match status" value="1"/>
</dbReference>
<name>A0AAW5CID0_9BACT</name>
<gene>
    <name evidence="2" type="ORF">L0P03_21325</name>
</gene>
<accession>A0AAW5CID0</accession>
<dbReference type="Pfam" id="PF12991">
    <property type="entry name" value="DUF3875"/>
    <property type="match status" value="1"/>
</dbReference>
<feature type="non-terminal residue" evidence="2">
    <location>
        <position position="278"/>
    </location>
</feature>
<dbReference type="RefSeq" id="WP_238008925.1">
    <property type="nucleotide sequence ID" value="NZ_JAKNDN010000087.1"/>
</dbReference>
<dbReference type="AlphaFoldDB" id="A0AAW5CID0"/>
<dbReference type="InterPro" id="IPR022509">
    <property type="entry name" value="Conjugation_ATPase_TraG"/>
</dbReference>
<organism evidence="2 3">
    <name type="scientific">Odoribacter splanchnicus</name>
    <dbReference type="NCBI Taxonomy" id="28118"/>
    <lineage>
        <taxon>Bacteria</taxon>
        <taxon>Pseudomonadati</taxon>
        <taxon>Bacteroidota</taxon>
        <taxon>Bacteroidia</taxon>
        <taxon>Bacteroidales</taxon>
        <taxon>Odoribacteraceae</taxon>
        <taxon>Odoribacter</taxon>
    </lineage>
</organism>
<dbReference type="Proteomes" id="UP001199750">
    <property type="component" value="Unassembled WGS sequence"/>
</dbReference>
<dbReference type="NCBIfam" id="TIGR03783">
    <property type="entry name" value="Bac_Flav_CT_G"/>
    <property type="match status" value="1"/>
</dbReference>
<dbReference type="InterPro" id="IPR024451">
    <property type="entry name" value="TraG_N_Bacteroidetes"/>
</dbReference>
<feature type="domain" description="TraG N-terminal Bacteroidetes" evidence="1">
    <location>
        <begin position="3"/>
        <end position="55"/>
    </location>
</feature>
<dbReference type="InterPro" id="IPR053155">
    <property type="entry name" value="F-pilin_assembly_TraC"/>
</dbReference>
<evidence type="ECO:0000313" key="3">
    <source>
        <dbReference type="Proteomes" id="UP001199750"/>
    </source>
</evidence>
<dbReference type="PANTHER" id="PTHR38467">
    <property type="match status" value="1"/>
</dbReference>
<comment type="caution">
    <text evidence="2">The sequence shown here is derived from an EMBL/GenBank/DDBJ whole genome shotgun (WGS) entry which is preliminary data.</text>
</comment>